<reference evidence="1" key="2">
    <citation type="journal article" date="2015" name="Data Brief">
        <title>Shoot transcriptome of the giant reed, Arundo donax.</title>
        <authorList>
            <person name="Barrero R.A."/>
            <person name="Guerrero F.D."/>
            <person name="Moolhuijzen P."/>
            <person name="Goolsby J.A."/>
            <person name="Tidwell J."/>
            <person name="Bellgard S.E."/>
            <person name="Bellgard M.I."/>
        </authorList>
    </citation>
    <scope>NUCLEOTIDE SEQUENCE</scope>
    <source>
        <tissue evidence="1">Shoot tissue taken approximately 20 cm above the soil surface</tissue>
    </source>
</reference>
<protein>
    <submittedName>
        <fullName evidence="1">Uncharacterized protein</fullName>
    </submittedName>
</protein>
<dbReference type="AlphaFoldDB" id="A0A0A9HNZ1"/>
<proteinExistence type="predicted"/>
<organism evidence="1">
    <name type="scientific">Arundo donax</name>
    <name type="common">Giant reed</name>
    <name type="synonym">Donax arundinaceus</name>
    <dbReference type="NCBI Taxonomy" id="35708"/>
    <lineage>
        <taxon>Eukaryota</taxon>
        <taxon>Viridiplantae</taxon>
        <taxon>Streptophyta</taxon>
        <taxon>Embryophyta</taxon>
        <taxon>Tracheophyta</taxon>
        <taxon>Spermatophyta</taxon>
        <taxon>Magnoliopsida</taxon>
        <taxon>Liliopsida</taxon>
        <taxon>Poales</taxon>
        <taxon>Poaceae</taxon>
        <taxon>PACMAD clade</taxon>
        <taxon>Arundinoideae</taxon>
        <taxon>Arundineae</taxon>
        <taxon>Arundo</taxon>
    </lineage>
</organism>
<dbReference type="EMBL" id="GBRH01160342">
    <property type="protein sequence ID" value="JAE37554.1"/>
    <property type="molecule type" value="Transcribed_RNA"/>
</dbReference>
<sequence>MKAIIVQCDMMLFCFCFTKYS</sequence>
<name>A0A0A9HNZ1_ARUDO</name>
<accession>A0A0A9HNZ1</accession>
<reference evidence="1" key="1">
    <citation type="submission" date="2014-09" db="EMBL/GenBank/DDBJ databases">
        <authorList>
            <person name="Magalhaes I.L.F."/>
            <person name="Oliveira U."/>
            <person name="Santos F.R."/>
            <person name="Vidigal T.H.D.A."/>
            <person name="Brescovit A.D."/>
            <person name="Santos A.J."/>
        </authorList>
    </citation>
    <scope>NUCLEOTIDE SEQUENCE</scope>
    <source>
        <tissue evidence="1">Shoot tissue taken approximately 20 cm above the soil surface</tissue>
    </source>
</reference>
<evidence type="ECO:0000313" key="1">
    <source>
        <dbReference type="EMBL" id="JAE37554.1"/>
    </source>
</evidence>